<dbReference type="EMBL" id="LATX01001871">
    <property type="protein sequence ID" value="KTB36967.1"/>
    <property type="molecule type" value="Genomic_DNA"/>
</dbReference>
<organism evidence="2 3">
    <name type="scientific">Moniliophthora roreri</name>
    <name type="common">Frosty pod rot fungus</name>
    <name type="synonym">Monilia roreri</name>
    <dbReference type="NCBI Taxonomy" id="221103"/>
    <lineage>
        <taxon>Eukaryota</taxon>
        <taxon>Fungi</taxon>
        <taxon>Dikarya</taxon>
        <taxon>Basidiomycota</taxon>
        <taxon>Agaricomycotina</taxon>
        <taxon>Agaricomycetes</taxon>
        <taxon>Agaricomycetidae</taxon>
        <taxon>Agaricales</taxon>
        <taxon>Marasmiineae</taxon>
        <taxon>Marasmiaceae</taxon>
        <taxon>Moniliophthora</taxon>
    </lineage>
</organism>
<sequence>MSDNIIYSSIFSVQNVITGPAITFGLTLFVAGFYALLFGLSTHLLCKRRAVFNKRLHLIWTAAAFLVSNIGALAKASGGIVDAVYYYEAVRTQDFGPFMAYTTNGASQTAVIAITYVCYIIANCIADAILIHRCYILYESRRTILLPLVFMSFATNAVGIVSVAMKLKAQTSDLSIASNWKLFLQGGKIQVGYYCANAGVNGLLTLMLAGRIWWMGKVTRSFLDPDLDQARLVDQRYKSVAAVILESGMLYPATLITHAVLIENTSKIGVPIDLTPIAILMAGIAPTLINVRISSGKSVETHYQDSTLDGRNLTFNADSSLQSRSVRTEDLKW</sequence>
<reference evidence="2 3" key="1">
    <citation type="submission" date="2015-12" db="EMBL/GenBank/DDBJ databases">
        <title>Draft genome sequence of Moniliophthora roreri, the causal agent of frosty pod rot of cacao.</title>
        <authorList>
            <person name="Aime M.C."/>
            <person name="Diaz-Valderrama J.R."/>
            <person name="Kijpornyongpan T."/>
            <person name="Phillips-Mora W."/>
        </authorList>
    </citation>
    <scope>NUCLEOTIDE SEQUENCE [LARGE SCALE GENOMIC DNA]</scope>
    <source>
        <strain evidence="2 3">MCA 2952</strain>
    </source>
</reference>
<protein>
    <submittedName>
        <fullName evidence="2">Uncharacterized protein</fullName>
    </submittedName>
</protein>
<feature type="transmembrane region" description="Helical" evidence="1">
    <location>
        <begin position="58"/>
        <end position="87"/>
    </location>
</feature>
<keyword evidence="1" id="KW-0472">Membrane</keyword>
<evidence type="ECO:0000313" key="3">
    <source>
        <dbReference type="Proteomes" id="UP000054988"/>
    </source>
</evidence>
<evidence type="ECO:0000256" key="1">
    <source>
        <dbReference type="SAM" id="Phobius"/>
    </source>
</evidence>
<dbReference type="Proteomes" id="UP000054988">
    <property type="component" value="Unassembled WGS sequence"/>
</dbReference>
<keyword evidence="1" id="KW-1133">Transmembrane helix</keyword>
<feature type="transmembrane region" description="Helical" evidence="1">
    <location>
        <begin position="268"/>
        <end position="289"/>
    </location>
</feature>
<keyword evidence="1" id="KW-0812">Transmembrane</keyword>
<feature type="transmembrane region" description="Helical" evidence="1">
    <location>
        <begin position="143"/>
        <end position="165"/>
    </location>
</feature>
<feature type="transmembrane region" description="Helical" evidence="1">
    <location>
        <begin position="240"/>
        <end position="262"/>
    </location>
</feature>
<accession>A0A0W0FKV4</accession>
<comment type="caution">
    <text evidence="2">The sequence shown here is derived from an EMBL/GenBank/DDBJ whole genome shotgun (WGS) entry which is preliminary data.</text>
</comment>
<evidence type="ECO:0000313" key="2">
    <source>
        <dbReference type="EMBL" id="KTB36967.1"/>
    </source>
</evidence>
<feature type="transmembrane region" description="Helical" evidence="1">
    <location>
        <begin position="21"/>
        <end position="46"/>
    </location>
</feature>
<gene>
    <name evidence="2" type="ORF">WG66_10423</name>
</gene>
<name>A0A0W0FKV4_MONRR</name>
<feature type="transmembrane region" description="Helical" evidence="1">
    <location>
        <begin position="107"/>
        <end position="131"/>
    </location>
</feature>
<proteinExistence type="predicted"/>
<dbReference type="AlphaFoldDB" id="A0A0W0FKV4"/>
<feature type="transmembrane region" description="Helical" evidence="1">
    <location>
        <begin position="191"/>
        <end position="214"/>
    </location>
</feature>